<gene>
    <name evidence="3" type="primary">forf</name>
</gene>
<feature type="region of interest" description="Disordered" evidence="1">
    <location>
        <begin position="32"/>
        <end position="91"/>
    </location>
</feature>
<feature type="chain" id="PRO_5003325242" evidence="2">
    <location>
        <begin position="21"/>
        <end position="91"/>
    </location>
</feature>
<name>F4ZFE8_CUMMO</name>
<sequence>MAIMTLIILTPLSYLLLIWSNTDNLKTANNLKMKPIAHDPKPSKHPTSNITKPQPNDAQTSNEHSPNTYKPKKSKASTNLTNDKPNATKEP</sequence>
<feature type="compositionally biased region" description="Polar residues" evidence="1">
    <location>
        <begin position="76"/>
        <end position="85"/>
    </location>
</feature>
<accession>F4ZFE8</accession>
<evidence type="ECO:0000256" key="1">
    <source>
        <dbReference type="SAM" id="MobiDB-lite"/>
    </source>
</evidence>
<keyword evidence="3" id="KW-0496">Mitochondrion</keyword>
<feature type="compositionally biased region" description="Polar residues" evidence="1">
    <location>
        <begin position="45"/>
        <end position="68"/>
    </location>
</feature>
<dbReference type="AlphaFoldDB" id="F4ZFE8"/>
<evidence type="ECO:0000256" key="2">
    <source>
        <dbReference type="SAM" id="SignalP"/>
    </source>
</evidence>
<dbReference type="EMBL" id="HM849372">
    <property type="protein sequence ID" value="AEC14031.1"/>
    <property type="molecule type" value="Genomic_DNA"/>
</dbReference>
<feature type="signal peptide" evidence="2">
    <location>
        <begin position="1"/>
        <end position="20"/>
    </location>
</feature>
<keyword evidence="2" id="KW-0732">Signal</keyword>
<organism evidence="3">
    <name type="scientific">Cumberlandia monodonta</name>
    <name type="common">Spectacle case pearly mussel</name>
    <name type="synonym">Margaritifera monodonta</name>
    <dbReference type="NCBI Taxonomy" id="52365"/>
    <lineage>
        <taxon>Eukaryota</taxon>
        <taxon>Metazoa</taxon>
        <taxon>Spiralia</taxon>
        <taxon>Lophotrochozoa</taxon>
        <taxon>Mollusca</taxon>
        <taxon>Bivalvia</taxon>
        <taxon>Autobranchia</taxon>
        <taxon>Heteroconchia</taxon>
        <taxon>Palaeoheterodonta</taxon>
        <taxon>Unionida</taxon>
        <taxon>Unionoidea</taxon>
        <taxon>Margaritiferidae</taxon>
        <taxon>Cumberlandia</taxon>
    </lineage>
</organism>
<proteinExistence type="predicted"/>
<protein>
    <submittedName>
        <fullName evidence="3">Female-specific orf protein</fullName>
    </submittedName>
</protein>
<reference evidence="3" key="1">
    <citation type="journal article" date="2011" name="Mol. Biol. Evol.">
        <title>Novel protein genes in animal mtDNA: a new sex determination system in freshwater mussels (Bivalvia: Unionoida)?</title>
        <authorList>
            <person name="Breton S."/>
            <person name="Stewart D.T."/>
            <person name="Shepardson S."/>
            <person name="Trdan R.J."/>
            <person name="Bogan A.E."/>
            <person name="Chapman E.G."/>
            <person name="Ruminas A.J."/>
            <person name="Piontkivska H."/>
            <person name="Hoeh W.R."/>
        </authorList>
    </citation>
    <scope>NUCLEOTIDE SEQUENCE</scope>
    <source>
        <strain evidence="3">H3008</strain>
    </source>
</reference>
<geneLocation type="mitochondrion" evidence="3"/>
<evidence type="ECO:0000313" key="3">
    <source>
        <dbReference type="EMBL" id="AEC14031.1"/>
    </source>
</evidence>